<protein>
    <submittedName>
        <fullName evidence="1">Uncharacterized protein</fullName>
    </submittedName>
</protein>
<name>H3RFK7_PANSE</name>
<dbReference type="Proteomes" id="UP000005050">
    <property type="component" value="Unassembled WGS sequence"/>
</dbReference>
<gene>
    <name evidence="1" type="ORF">CKS_1841</name>
</gene>
<evidence type="ECO:0000313" key="1">
    <source>
        <dbReference type="EMBL" id="EHU00050.1"/>
    </source>
</evidence>
<comment type="caution">
    <text evidence="1">The sequence shown here is derived from an EMBL/GenBank/DDBJ whole genome shotgun (WGS) entry which is preliminary data.</text>
</comment>
<organism evidence="1 2">
    <name type="scientific">Pantoea stewartii subsp. stewartii DC283</name>
    <dbReference type="NCBI Taxonomy" id="660596"/>
    <lineage>
        <taxon>Bacteria</taxon>
        <taxon>Pseudomonadati</taxon>
        <taxon>Pseudomonadota</taxon>
        <taxon>Gammaproteobacteria</taxon>
        <taxon>Enterobacterales</taxon>
        <taxon>Erwiniaceae</taxon>
        <taxon>Pantoea</taxon>
    </lineage>
</organism>
<evidence type="ECO:0000313" key="2">
    <source>
        <dbReference type="Proteomes" id="UP000005050"/>
    </source>
</evidence>
<proteinExistence type="predicted"/>
<dbReference type="PATRIC" id="fig|660596.6.peg.2946"/>
<dbReference type="EMBL" id="AHIE01000020">
    <property type="protein sequence ID" value="EHU00050.1"/>
    <property type="molecule type" value="Genomic_DNA"/>
</dbReference>
<sequence>MIAARAVQTRSGNPDVAYIKVLSGQDPFLIPALYYKPAFYQV</sequence>
<accession>H3RFK7</accession>
<dbReference type="AlphaFoldDB" id="H3RFK7"/>
<reference evidence="1 2" key="1">
    <citation type="journal article" date="2012" name="Mol. Microbiol.">
        <title>The genetic and structural basis of two distinct terminal side branch residues in stewartan and amylovoran exopolysaccharides and their potential role in host adaptation.</title>
        <authorList>
            <person name="Wang X."/>
            <person name="Yang F."/>
            <person name="von Bodman S.B."/>
        </authorList>
    </citation>
    <scope>NUCLEOTIDE SEQUENCE [LARGE SCALE GENOMIC DNA]</scope>
    <source>
        <strain evidence="1 2">DC283</strain>
    </source>
</reference>